<name>A0A242WF28_BACTU</name>
<dbReference type="GO" id="GO:0015074">
    <property type="term" value="P:DNA integration"/>
    <property type="evidence" value="ECO:0007669"/>
    <property type="project" value="InterPro"/>
</dbReference>
<dbReference type="SUPFAM" id="SSF56349">
    <property type="entry name" value="DNA breaking-rejoining enzymes"/>
    <property type="match status" value="1"/>
</dbReference>
<sequence length="445" mass="51639">MDVINNFIFRVKEYKAVEFDGEILNFKQAVGIGLYDLHREVIVPSPLTNFIKGVYGRKSQSLSSQRNAASEVCKFLNFVVERIKEKDEDFLLLQQQGIEGLTLLHGAKYISYQTIRSKRGEIKGSYVYRMENYLVEFYYWLQKQNLIEEDFELKHKLSSYKGNARSVKLSPFNDLELGTLYPNRREENVDNRIVDFGKNRYNLAVKLIRVAEQIAEDIAFGICLQLFGGLRKGEVVNLLRTSLKPQGSYGKSGLIIEVRDNREVIFQNKKSIIHEQVKNPRNQSILSSSLLSSLYQKHFERLNRLEKIGLLKNEKALFISTRTGKPISGKQYYQKFNKVKGKFLEVLSKEGNIEDFEYLFENSWSTHICRGVFTNFLLDIGMSVLEIAIARGDRSLESALSYVEEKTALENMELAVNILKQHYECKEASIEREYINELTEVEWYE</sequence>
<evidence type="ECO:0000313" key="3">
    <source>
        <dbReference type="Proteomes" id="UP000195152"/>
    </source>
</evidence>
<evidence type="ECO:0008006" key="4">
    <source>
        <dbReference type="Google" id="ProtNLM"/>
    </source>
</evidence>
<organism evidence="2 3">
    <name type="scientific">Bacillus thuringiensis serovar mexicanensis</name>
    <dbReference type="NCBI Taxonomy" id="180868"/>
    <lineage>
        <taxon>Bacteria</taxon>
        <taxon>Bacillati</taxon>
        <taxon>Bacillota</taxon>
        <taxon>Bacilli</taxon>
        <taxon>Bacillales</taxon>
        <taxon>Bacillaceae</taxon>
        <taxon>Bacillus</taxon>
        <taxon>Bacillus cereus group</taxon>
    </lineage>
</organism>
<dbReference type="RefSeq" id="WP_000382605.1">
    <property type="nucleotide sequence ID" value="NZ_NFCF01000025.1"/>
</dbReference>
<protein>
    <recommendedName>
        <fullName evidence="4">Integrase</fullName>
    </recommendedName>
</protein>
<dbReference type="EMBL" id="NFCF01000025">
    <property type="protein sequence ID" value="OTW55355.1"/>
    <property type="molecule type" value="Genomic_DNA"/>
</dbReference>
<dbReference type="GO" id="GO:0006310">
    <property type="term" value="P:DNA recombination"/>
    <property type="evidence" value="ECO:0007669"/>
    <property type="project" value="UniProtKB-KW"/>
</dbReference>
<dbReference type="InterPro" id="IPR013762">
    <property type="entry name" value="Integrase-like_cat_sf"/>
</dbReference>
<dbReference type="AlphaFoldDB" id="A0A242WF28"/>
<dbReference type="InterPro" id="IPR011010">
    <property type="entry name" value="DNA_brk_join_enz"/>
</dbReference>
<dbReference type="Proteomes" id="UP000195152">
    <property type="component" value="Unassembled WGS sequence"/>
</dbReference>
<evidence type="ECO:0000256" key="1">
    <source>
        <dbReference type="ARBA" id="ARBA00023172"/>
    </source>
</evidence>
<proteinExistence type="predicted"/>
<comment type="caution">
    <text evidence="2">The sequence shown here is derived from an EMBL/GenBank/DDBJ whole genome shotgun (WGS) entry which is preliminary data.</text>
</comment>
<keyword evidence="1" id="KW-0233">DNA recombination</keyword>
<reference evidence="2 3" key="1">
    <citation type="submission" date="2016-10" db="EMBL/GenBank/DDBJ databases">
        <title>Comparative genomics of Bacillus thuringiensis reveals a path to pathogens against multiple invertebrate hosts.</title>
        <authorList>
            <person name="Zheng J."/>
            <person name="Gao Q."/>
            <person name="Liu H."/>
            <person name="Peng D."/>
            <person name="Ruan L."/>
            <person name="Sun M."/>
        </authorList>
    </citation>
    <scope>NUCLEOTIDE SEQUENCE [LARGE SCALE GENOMIC DNA]</scope>
    <source>
        <strain evidence="2">BGSC 4AC1</strain>
    </source>
</reference>
<evidence type="ECO:0000313" key="2">
    <source>
        <dbReference type="EMBL" id="OTW55355.1"/>
    </source>
</evidence>
<accession>A0A242WF28</accession>
<dbReference type="GO" id="GO:0003677">
    <property type="term" value="F:DNA binding"/>
    <property type="evidence" value="ECO:0007669"/>
    <property type="project" value="InterPro"/>
</dbReference>
<dbReference type="Gene3D" id="1.10.443.10">
    <property type="entry name" value="Intergrase catalytic core"/>
    <property type="match status" value="1"/>
</dbReference>
<gene>
    <name evidence="2" type="ORF">BK699_00930</name>
</gene>